<dbReference type="Gene3D" id="1.10.287.950">
    <property type="entry name" value="Methyl-accepting chemotaxis protein"/>
    <property type="match status" value="1"/>
</dbReference>
<dbReference type="Gene3D" id="1.10.8.500">
    <property type="entry name" value="HAMP domain in histidine kinase"/>
    <property type="match status" value="1"/>
</dbReference>
<keyword evidence="4" id="KW-1133">Transmembrane helix</keyword>
<proteinExistence type="inferred from homology"/>
<dbReference type="EMBL" id="LZYZ01000002">
    <property type="protein sequence ID" value="OOM14382.1"/>
    <property type="molecule type" value="Genomic_DNA"/>
</dbReference>
<evidence type="ECO:0000256" key="1">
    <source>
        <dbReference type="ARBA" id="ARBA00023224"/>
    </source>
</evidence>
<feature type="domain" description="HAMP" evidence="6">
    <location>
        <begin position="306"/>
        <end position="358"/>
    </location>
</feature>
<dbReference type="GO" id="GO:0016020">
    <property type="term" value="C:membrane"/>
    <property type="evidence" value="ECO:0007669"/>
    <property type="project" value="InterPro"/>
</dbReference>
<dbReference type="InterPro" id="IPR004089">
    <property type="entry name" value="MCPsignal_dom"/>
</dbReference>
<dbReference type="CDD" id="cd06225">
    <property type="entry name" value="HAMP"/>
    <property type="match status" value="1"/>
</dbReference>
<comment type="similarity">
    <text evidence="2">Belongs to the methyl-accepting chemotaxis (MCP) protein family.</text>
</comment>
<dbReference type="InterPro" id="IPR003660">
    <property type="entry name" value="HAMP_dom"/>
</dbReference>
<keyword evidence="4" id="KW-0812">Transmembrane</keyword>
<dbReference type="SMART" id="SM00283">
    <property type="entry name" value="MA"/>
    <property type="match status" value="1"/>
</dbReference>
<dbReference type="PANTHER" id="PTHR32089:SF112">
    <property type="entry name" value="LYSOZYME-LIKE PROTEIN-RELATED"/>
    <property type="match status" value="1"/>
</dbReference>
<evidence type="ECO:0000256" key="2">
    <source>
        <dbReference type="ARBA" id="ARBA00029447"/>
    </source>
</evidence>
<gene>
    <name evidence="7" type="primary">pctB</name>
    <name evidence="7" type="ORF">CLOSAC_12550</name>
</gene>
<reference evidence="7 8" key="1">
    <citation type="submission" date="2016-05" db="EMBL/GenBank/DDBJ databases">
        <title>Microbial solvent formation.</title>
        <authorList>
            <person name="Poehlein A."/>
            <person name="Montoya Solano J.D."/>
            <person name="Flitsch S."/>
            <person name="Krabben P."/>
            <person name="Duerre P."/>
            <person name="Daniel R."/>
        </authorList>
    </citation>
    <scope>NUCLEOTIDE SEQUENCE [LARGE SCALE GENOMIC DNA]</scope>
    <source>
        <strain evidence="7 8">L1-8</strain>
    </source>
</reference>
<dbReference type="PANTHER" id="PTHR32089">
    <property type="entry name" value="METHYL-ACCEPTING CHEMOTAXIS PROTEIN MCPB"/>
    <property type="match status" value="1"/>
</dbReference>
<accession>A0A1S8NDD0</accession>
<dbReference type="SMART" id="SM00304">
    <property type="entry name" value="HAMP"/>
    <property type="match status" value="1"/>
</dbReference>
<feature type="transmembrane region" description="Helical" evidence="4">
    <location>
        <begin position="282"/>
        <end position="301"/>
    </location>
</feature>
<dbReference type="Pfam" id="PF00015">
    <property type="entry name" value="MCPsignal"/>
    <property type="match status" value="1"/>
</dbReference>
<dbReference type="CDD" id="cd11386">
    <property type="entry name" value="MCP_signal"/>
    <property type="match status" value="1"/>
</dbReference>
<organism evidence="7 8">
    <name type="scientific">Clostridium saccharobutylicum</name>
    <dbReference type="NCBI Taxonomy" id="169679"/>
    <lineage>
        <taxon>Bacteria</taxon>
        <taxon>Bacillati</taxon>
        <taxon>Bacillota</taxon>
        <taxon>Clostridia</taxon>
        <taxon>Eubacteriales</taxon>
        <taxon>Clostridiaceae</taxon>
        <taxon>Clostridium</taxon>
    </lineage>
</organism>
<dbReference type="RefSeq" id="WP_077864649.1">
    <property type="nucleotide sequence ID" value="NZ_LZYZ01000002.1"/>
</dbReference>
<dbReference type="CDD" id="cd18773">
    <property type="entry name" value="PDC1_HK_sensor"/>
    <property type="match status" value="1"/>
</dbReference>
<dbReference type="Pfam" id="PF00672">
    <property type="entry name" value="HAMP"/>
    <property type="match status" value="1"/>
</dbReference>
<name>A0A1S8NDD0_CLOSA</name>
<dbReference type="AlphaFoldDB" id="A0A1S8NDD0"/>
<dbReference type="GO" id="GO:0007165">
    <property type="term" value="P:signal transduction"/>
    <property type="evidence" value="ECO:0007669"/>
    <property type="project" value="UniProtKB-KW"/>
</dbReference>
<dbReference type="SUPFAM" id="SSF58104">
    <property type="entry name" value="Methyl-accepting chemotaxis protein (MCP) signaling domain"/>
    <property type="match status" value="1"/>
</dbReference>
<dbReference type="SUPFAM" id="SSF103190">
    <property type="entry name" value="Sensory domain-like"/>
    <property type="match status" value="1"/>
</dbReference>
<dbReference type="Proteomes" id="UP000191154">
    <property type="component" value="Unassembled WGS sequence"/>
</dbReference>
<protein>
    <submittedName>
        <fullName evidence="7">Methyl-accepting chemotaxis protein PctB</fullName>
    </submittedName>
</protein>
<dbReference type="Gene3D" id="3.30.450.20">
    <property type="entry name" value="PAS domain"/>
    <property type="match status" value="2"/>
</dbReference>
<evidence type="ECO:0000313" key="7">
    <source>
        <dbReference type="EMBL" id="OOM14382.1"/>
    </source>
</evidence>
<evidence type="ECO:0000256" key="4">
    <source>
        <dbReference type="SAM" id="Phobius"/>
    </source>
</evidence>
<feature type="transmembrane region" description="Helical" evidence="4">
    <location>
        <begin position="16"/>
        <end position="36"/>
    </location>
</feature>
<dbReference type="PROSITE" id="PS50885">
    <property type="entry name" value="HAMP"/>
    <property type="match status" value="1"/>
</dbReference>
<evidence type="ECO:0000313" key="8">
    <source>
        <dbReference type="Proteomes" id="UP000191154"/>
    </source>
</evidence>
<evidence type="ECO:0000256" key="3">
    <source>
        <dbReference type="PROSITE-ProRule" id="PRU00284"/>
    </source>
</evidence>
<sequence>MEIRELKGRGSIKAKLIGIIIPMMVVIISLLIIVSYNKSKGIITKSANDLLETSSKKQVDQIEAWLNENLASFKAVKTSLENTQLNNDQLQNLLNKYYNYSDNYPEGFYIADEDGNMLKANGSKKSDKNVINSVWYKEGLTRLNMEYGSAYKNEEGKNTISASAILNDNSGKTKVLSADLYLDKISIIVNSMIEMDNAEAFLVDNSDKTILSHGDSSLISTKLDSNNKDKFLKEVAVKLENGKYDSCELENNMVVFKEIEGTNWILVSYVPTKSIFSELTKLRTFMIAIAIISIILLTVLVERVVHVVIKPIKKLTKTIMAMTTGDFTVDVEVKGNDEISVMLKSVKEFIAVMRNMINKINAVSGKMNDQADGSIVISKELYDSSKLESESMKNLNVTVDQLSCSVSEIAESTTTLATVVSTTKDDGSNVNQKMKETISISEKGRQDMEKVNIAMENIRNSISSLEDAINNVGKSSAEITNIVNVIGEIAEQTNLLSLNASIEAARAGEAGRGFAVVANEIGKLANTSSESVKNISALVNQIKKLVSDTVKQSHESADYINESSYLISGTVDTFDDIFSKINGTNNLIQDMIKKVGHLDDVATTVAAISEEQAASSQEILATSEVMVTQSSNITKNSEKVANGAKELSNTSEELSKQIQMFKI</sequence>
<dbReference type="PROSITE" id="PS50111">
    <property type="entry name" value="CHEMOTAXIS_TRANSDUC_2"/>
    <property type="match status" value="1"/>
</dbReference>
<dbReference type="STRING" id="169679.CSACC_18170"/>
<feature type="domain" description="Methyl-accepting transducer" evidence="5">
    <location>
        <begin position="363"/>
        <end position="627"/>
    </location>
</feature>
<keyword evidence="4" id="KW-0472">Membrane</keyword>
<evidence type="ECO:0000259" key="6">
    <source>
        <dbReference type="PROSITE" id="PS50885"/>
    </source>
</evidence>
<dbReference type="InterPro" id="IPR029151">
    <property type="entry name" value="Sensor-like_sf"/>
</dbReference>
<keyword evidence="1 3" id="KW-0807">Transducer</keyword>
<comment type="caution">
    <text evidence="7">The sequence shown here is derived from an EMBL/GenBank/DDBJ whole genome shotgun (WGS) entry which is preliminary data.</text>
</comment>
<evidence type="ECO:0000259" key="5">
    <source>
        <dbReference type="PROSITE" id="PS50111"/>
    </source>
</evidence>